<gene>
    <name evidence="1" type="ORF">OUZ56_010909</name>
</gene>
<evidence type="ECO:0000313" key="2">
    <source>
        <dbReference type="Proteomes" id="UP001234178"/>
    </source>
</evidence>
<accession>A0ABQ9YYR1</accession>
<dbReference type="Proteomes" id="UP001234178">
    <property type="component" value="Unassembled WGS sequence"/>
</dbReference>
<protein>
    <submittedName>
        <fullName evidence="1">Uncharacterized protein</fullName>
    </submittedName>
</protein>
<name>A0ABQ9YYR1_9CRUS</name>
<dbReference type="EMBL" id="JAOYFB010000002">
    <property type="protein sequence ID" value="KAK4005790.1"/>
    <property type="molecule type" value="Genomic_DNA"/>
</dbReference>
<reference evidence="1 2" key="1">
    <citation type="journal article" date="2023" name="Nucleic Acids Res.">
        <title>The hologenome of Daphnia magna reveals possible DNA methylation and microbiome-mediated evolution of the host genome.</title>
        <authorList>
            <person name="Chaturvedi A."/>
            <person name="Li X."/>
            <person name="Dhandapani V."/>
            <person name="Marshall H."/>
            <person name="Kissane S."/>
            <person name="Cuenca-Cambronero M."/>
            <person name="Asole G."/>
            <person name="Calvet F."/>
            <person name="Ruiz-Romero M."/>
            <person name="Marangio P."/>
            <person name="Guigo R."/>
            <person name="Rago D."/>
            <person name="Mirbahai L."/>
            <person name="Eastwood N."/>
            <person name="Colbourne J.K."/>
            <person name="Zhou J."/>
            <person name="Mallon E."/>
            <person name="Orsini L."/>
        </authorList>
    </citation>
    <scope>NUCLEOTIDE SEQUENCE [LARGE SCALE GENOMIC DNA]</scope>
    <source>
        <strain evidence="1">LRV0_1</strain>
    </source>
</reference>
<keyword evidence="2" id="KW-1185">Reference proteome</keyword>
<sequence length="90" mass="10089">MYKINFMAMSTLPTNRQVPASVNEAPEDRQSFATKKIRAQFSTILYAFSITTGRGLTAFTVKASELYMISYPLTKIDGFKSQAKVPRSPM</sequence>
<evidence type="ECO:0000313" key="1">
    <source>
        <dbReference type="EMBL" id="KAK4005790.1"/>
    </source>
</evidence>
<proteinExistence type="predicted"/>
<comment type="caution">
    <text evidence="1">The sequence shown here is derived from an EMBL/GenBank/DDBJ whole genome shotgun (WGS) entry which is preliminary data.</text>
</comment>
<organism evidence="1 2">
    <name type="scientific">Daphnia magna</name>
    <dbReference type="NCBI Taxonomy" id="35525"/>
    <lineage>
        <taxon>Eukaryota</taxon>
        <taxon>Metazoa</taxon>
        <taxon>Ecdysozoa</taxon>
        <taxon>Arthropoda</taxon>
        <taxon>Crustacea</taxon>
        <taxon>Branchiopoda</taxon>
        <taxon>Diplostraca</taxon>
        <taxon>Cladocera</taxon>
        <taxon>Anomopoda</taxon>
        <taxon>Daphniidae</taxon>
        <taxon>Daphnia</taxon>
    </lineage>
</organism>